<dbReference type="Proteomes" id="UP001159427">
    <property type="component" value="Unassembled WGS sequence"/>
</dbReference>
<evidence type="ECO:0000313" key="2">
    <source>
        <dbReference type="EMBL" id="CAH3143745.1"/>
    </source>
</evidence>
<comment type="caution">
    <text evidence="2">The sequence shown here is derived from an EMBL/GenBank/DDBJ whole genome shotgun (WGS) entry which is preliminary data.</text>
</comment>
<accession>A0ABN8PJ48</accession>
<dbReference type="SUPFAM" id="SSF56281">
    <property type="entry name" value="Metallo-hydrolase/oxidoreductase"/>
    <property type="match status" value="2"/>
</dbReference>
<gene>
    <name evidence="2" type="ORF">PEVE_00042919</name>
</gene>
<proteinExistence type="predicted"/>
<reference evidence="2 3" key="1">
    <citation type="submission" date="2022-05" db="EMBL/GenBank/DDBJ databases">
        <authorList>
            <consortium name="Genoscope - CEA"/>
            <person name="William W."/>
        </authorList>
    </citation>
    <scope>NUCLEOTIDE SEQUENCE [LARGE SCALE GENOMIC DNA]</scope>
</reference>
<dbReference type="Pfam" id="PF12706">
    <property type="entry name" value="Lactamase_B_2"/>
    <property type="match status" value="2"/>
</dbReference>
<evidence type="ECO:0000259" key="1">
    <source>
        <dbReference type="Pfam" id="PF12706"/>
    </source>
</evidence>
<keyword evidence="3" id="KW-1185">Reference proteome</keyword>
<dbReference type="PANTHER" id="PTHR15032">
    <property type="entry name" value="N-ACYL-PHOSPHATIDYLETHANOLAMINE-HYDROLYZING PHOSPHOLIPASE D"/>
    <property type="match status" value="1"/>
</dbReference>
<organism evidence="2 3">
    <name type="scientific">Porites evermanni</name>
    <dbReference type="NCBI Taxonomy" id="104178"/>
    <lineage>
        <taxon>Eukaryota</taxon>
        <taxon>Metazoa</taxon>
        <taxon>Cnidaria</taxon>
        <taxon>Anthozoa</taxon>
        <taxon>Hexacorallia</taxon>
        <taxon>Scleractinia</taxon>
        <taxon>Fungiina</taxon>
        <taxon>Poritidae</taxon>
        <taxon>Porites</taxon>
    </lineage>
</organism>
<dbReference type="PANTHER" id="PTHR15032:SF4">
    <property type="entry name" value="N-ACYL-PHOSPHATIDYLETHANOLAMINE-HYDROLYZING PHOSPHOLIPASE D"/>
    <property type="match status" value="1"/>
</dbReference>
<evidence type="ECO:0000313" key="3">
    <source>
        <dbReference type="Proteomes" id="UP001159427"/>
    </source>
</evidence>
<dbReference type="InterPro" id="IPR036866">
    <property type="entry name" value="RibonucZ/Hydroxyglut_hydro"/>
</dbReference>
<dbReference type="InterPro" id="IPR001279">
    <property type="entry name" value="Metallo-B-lactamas"/>
</dbReference>
<name>A0ABN8PJ48_9CNID</name>
<dbReference type="Gene3D" id="3.60.15.10">
    <property type="entry name" value="Ribonuclease Z/Hydroxyacylglutathione hydrolase-like"/>
    <property type="match status" value="2"/>
</dbReference>
<protein>
    <recommendedName>
        <fullName evidence="1">Metallo-beta-lactamase domain-containing protein</fullName>
    </recommendedName>
</protein>
<dbReference type="EMBL" id="CALNXI010000859">
    <property type="protein sequence ID" value="CAH3143745.1"/>
    <property type="molecule type" value="Genomic_DNA"/>
</dbReference>
<sequence length="743" mass="85100">MADSREEGENIEKDELQKPMKVNGRYVDPWGTTHFPSKTDVFRWMFKEKNERGIGGVSPFNSVCNTNPQELERTLPVLTPDSKALSSPPTDAIQVTWLGHATVLVQMDNVNILTDPNLNTYAGPSKSLGMKRYRPPPCTVDELPVIHAVCISHDHYDHLDVKSVIALNQRFGKDLCWFVPMGLKNWMSECGCQNIIELEWWEEAELPEKSQIFPKFIFTPSQHWCRRSLTDRNKVLWGSWTIIGARQRFFFAGDSGYCRGFKQIGMKYGPFDFAAIPIGAYKPRWFLQFQHVDPVEAVCIHEDLQSRHSLGIHWGTFPTGKEHYLDPPKDLKEALKCKGIPDSCFFTLKHGETKCFFFFRQALIMSAQVNKGNVDDVGLAEYPKAQRENGVFILPWSGRLPAMLSAMKWFMTSPNNSNVPGNTLSRFYTFDNQELDKTLPVLKPVKKTLESPPADNVQLTWMGHATVLVQMEGLNILTDPVFNDYCGVARMIGVKRYRPVPCTVDDLPDIDAVCISHNHYDHLDYTSVCALNKRFGNKIHWFVPMGLCQWMRDSGCKNVIELEWWEEHTHPKFTEESKAVKFCFTPAQHWCRRGINDTNKVLWGSWSVIGPRNRFFFAGDTGYHQIFKQIGKRYGPFDLAAIPIGAYEPRGLMQFQHVNPEEAVDIHEDVKSNFSLGVHWGTFNLSFEHYLDPPKALSERLHNLGISDKEFHTIKHGETKVISKDDKKTAQERRNAVVFETST</sequence>
<feature type="domain" description="Metallo-beta-lactamase" evidence="1">
    <location>
        <begin position="111"/>
        <end position="314"/>
    </location>
</feature>
<feature type="domain" description="Metallo-beta-lactamase" evidence="1">
    <location>
        <begin position="475"/>
        <end position="680"/>
    </location>
</feature>